<reference evidence="2 3" key="1">
    <citation type="submission" date="2018-06" db="EMBL/GenBank/DDBJ databases">
        <authorList>
            <consortium name="Pathogen Informatics"/>
            <person name="Doyle S."/>
        </authorList>
    </citation>
    <scope>NUCLEOTIDE SEQUENCE [LARGE SCALE GENOMIC DNA]</scope>
    <source>
        <strain evidence="2 3">NCTC13940</strain>
    </source>
</reference>
<evidence type="ECO:0000313" key="3">
    <source>
        <dbReference type="Proteomes" id="UP000250257"/>
    </source>
</evidence>
<organism evidence="2 3">
    <name type="scientific">Listeria fleischmannii subsp. fleischmannii</name>
    <dbReference type="NCBI Taxonomy" id="1671902"/>
    <lineage>
        <taxon>Bacteria</taxon>
        <taxon>Bacillati</taxon>
        <taxon>Bacillota</taxon>
        <taxon>Bacilli</taxon>
        <taxon>Bacillales</taxon>
        <taxon>Listeriaceae</taxon>
        <taxon>Listeria</taxon>
    </lineage>
</organism>
<dbReference type="EMBL" id="UAWT01000033">
    <property type="protein sequence ID" value="SQC71079.1"/>
    <property type="molecule type" value="Genomic_DNA"/>
</dbReference>
<feature type="transmembrane region" description="Helical" evidence="1">
    <location>
        <begin position="6"/>
        <end position="24"/>
    </location>
</feature>
<gene>
    <name evidence="2" type="ORF">NCTC13940_02335</name>
</gene>
<feature type="transmembrane region" description="Helical" evidence="1">
    <location>
        <begin position="36"/>
        <end position="53"/>
    </location>
</feature>
<dbReference type="AlphaFoldDB" id="A0A2X3JDA5"/>
<keyword evidence="1" id="KW-1133">Transmembrane helix</keyword>
<sequence>MDTVLRLIIDLEFIGIIIMCIIIINFKKNNFFTKTIQGLLLLSLIAVTSITMFF</sequence>
<evidence type="ECO:0000256" key="1">
    <source>
        <dbReference type="SAM" id="Phobius"/>
    </source>
</evidence>
<name>A0A2X3JDA5_9LIST</name>
<keyword evidence="1" id="KW-0812">Transmembrane</keyword>
<proteinExistence type="predicted"/>
<keyword evidence="1" id="KW-0472">Membrane</keyword>
<protein>
    <submittedName>
        <fullName evidence="2">Uncharacterized protein</fullName>
    </submittedName>
</protein>
<evidence type="ECO:0000313" key="2">
    <source>
        <dbReference type="EMBL" id="SQC71079.1"/>
    </source>
</evidence>
<dbReference type="Proteomes" id="UP000250257">
    <property type="component" value="Unassembled WGS sequence"/>
</dbReference>
<accession>A0A2X3JDA5</accession>